<accession>A0ABN9EJN9</accession>
<protein>
    <submittedName>
        <fullName evidence="1">Uncharacterized protein</fullName>
    </submittedName>
</protein>
<proteinExistence type="predicted"/>
<comment type="caution">
    <text evidence="1">The sequence shown here is derived from an EMBL/GenBank/DDBJ whole genome shotgun (WGS) entry which is preliminary data.</text>
</comment>
<name>A0ABN9EJN9_9NEOB</name>
<keyword evidence="2" id="KW-1185">Reference proteome</keyword>
<evidence type="ECO:0000313" key="2">
    <source>
        <dbReference type="Proteomes" id="UP001162483"/>
    </source>
</evidence>
<gene>
    <name evidence="1" type="ORF">SPARVUS_LOCUS10107488</name>
</gene>
<dbReference type="Proteomes" id="UP001162483">
    <property type="component" value="Unassembled WGS sequence"/>
</dbReference>
<reference evidence="1" key="1">
    <citation type="submission" date="2023-05" db="EMBL/GenBank/DDBJ databases">
        <authorList>
            <person name="Stuckert A."/>
        </authorList>
    </citation>
    <scope>NUCLEOTIDE SEQUENCE</scope>
</reference>
<sequence length="60" mass="6801">MSILCKAKTCLAALLALICYTDLFYTVWNMTHNFPRTASAPYQSTNCWSHNASCRMSYSV</sequence>
<organism evidence="1 2">
    <name type="scientific">Staurois parvus</name>
    <dbReference type="NCBI Taxonomy" id="386267"/>
    <lineage>
        <taxon>Eukaryota</taxon>
        <taxon>Metazoa</taxon>
        <taxon>Chordata</taxon>
        <taxon>Craniata</taxon>
        <taxon>Vertebrata</taxon>
        <taxon>Euteleostomi</taxon>
        <taxon>Amphibia</taxon>
        <taxon>Batrachia</taxon>
        <taxon>Anura</taxon>
        <taxon>Neobatrachia</taxon>
        <taxon>Ranoidea</taxon>
        <taxon>Ranidae</taxon>
        <taxon>Staurois</taxon>
    </lineage>
</organism>
<dbReference type="EMBL" id="CATNWA010015597">
    <property type="protein sequence ID" value="CAI9584937.1"/>
    <property type="molecule type" value="Genomic_DNA"/>
</dbReference>
<evidence type="ECO:0000313" key="1">
    <source>
        <dbReference type="EMBL" id="CAI9584937.1"/>
    </source>
</evidence>